<gene>
    <name evidence="2" type="ORF">WR25_26012</name>
</gene>
<evidence type="ECO:0000313" key="2">
    <source>
        <dbReference type="EMBL" id="PAV68906.1"/>
    </source>
</evidence>
<name>A0A2A2K4J3_9BILA</name>
<evidence type="ECO:0000256" key="1">
    <source>
        <dbReference type="SAM" id="MobiDB-lite"/>
    </source>
</evidence>
<accession>A0A2A2K4J3</accession>
<feature type="compositionally biased region" description="Basic and acidic residues" evidence="1">
    <location>
        <begin position="32"/>
        <end position="52"/>
    </location>
</feature>
<sequence length="136" mass="14021">MTRPAPDAPAGAGRLSPPALCGGNPTGSPHARRADARPPWRGPDGPRADTRTPARLPPSGNALPPPFPARPTSSPAPENAACRESAVAGIEPAPALLPRDCPMRYRVPLNRNPFCWRGSAGPGIEPGPALLPLADP</sequence>
<evidence type="ECO:0000313" key="3">
    <source>
        <dbReference type="Proteomes" id="UP000218231"/>
    </source>
</evidence>
<keyword evidence="3" id="KW-1185">Reference proteome</keyword>
<protein>
    <submittedName>
        <fullName evidence="2">Uncharacterized protein</fullName>
    </submittedName>
</protein>
<feature type="compositionally biased region" description="Low complexity" evidence="1">
    <location>
        <begin position="1"/>
        <end position="13"/>
    </location>
</feature>
<dbReference type="AlphaFoldDB" id="A0A2A2K4J3"/>
<feature type="region of interest" description="Disordered" evidence="1">
    <location>
        <begin position="1"/>
        <end position="80"/>
    </location>
</feature>
<organism evidence="2 3">
    <name type="scientific">Diploscapter pachys</name>
    <dbReference type="NCBI Taxonomy" id="2018661"/>
    <lineage>
        <taxon>Eukaryota</taxon>
        <taxon>Metazoa</taxon>
        <taxon>Ecdysozoa</taxon>
        <taxon>Nematoda</taxon>
        <taxon>Chromadorea</taxon>
        <taxon>Rhabditida</taxon>
        <taxon>Rhabditina</taxon>
        <taxon>Rhabditomorpha</taxon>
        <taxon>Rhabditoidea</taxon>
        <taxon>Rhabditidae</taxon>
        <taxon>Diploscapter</taxon>
    </lineage>
</organism>
<dbReference type="EMBL" id="LIAE01009663">
    <property type="protein sequence ID" value="PAV68906.1"/>
    <property type="molecule type" value="Genomic_DNA"/>
</dbReference>
<comment type="caution">
    <text evidence="2">The sequence shown here is derived from an EMBL/GenBank/DDBJ whole genome shotgun (WGS) entry which is preliminary data.</text>
</comment>
<reference evidence="2 3" key="1">
    <citation type="journal article" date="2017" name="Curr. Biol.">
        <title>Genome architecture and evolution of a unichromosomal asexual nematode.</title>
        <authorList>
            <person name="Fradin H."/>
            <person name="Zegar C."/>
            <person name="Gutwein M."/>
            <person name="Lucas J."/>
            <person name="Kovtun M."/>
            <person name="Corcoran D."/>
            <person name="Baugh L.R."/>
            <person name="Kiontke K."/>
            <person name="Gunsalus K."/>
            <person name="Fitch D.H."/>
            <person name="Piano F."/>
        </authorList>
    </citation>
    <scope>NUCLEOTIDE SEQUENCE [LARGE SCALE GENOMIC DNA]</scope>
    <source>
        <strain evidence="2">PF1309</strain>
    </source>
</reference>
<proteinExistence type="predicted"/>
<dbReference type="Proteomes" id="UP000218231">
    <property type="component" value="Unassembled WGS sequence"/>
</dbReference>